<name>A0A0S4LI95_9BACT</name>
<organism evidence="2 3">
    <name type="scientific">Candidatus Nitrospira nitrosa</name>
    <dbReference type="NCBI Taxonomy" id="1742972"/>
    <lineage>
        <taxon>Bacteria</taxon>
        <taxon>Pseudomonadati</taxon>
        <taxon>Nitrospirota</taxon>
        <taxon>Nitrospiria</taxon>
        <taxon>Nitrospirales</taxon>
        <taxon>Nitrospiraceae</taxon>
        <taxon>Nitrospira</taxon>
    </lineage>
</organism>
<keyword evidence="2" id="KW-0808">Transferase</keyword>
<gene>
    <name evidence="2" type="ORF">COMA1_30027</name>
</gene>
<dbReference type="PANTHER" id="PTHR12526:SF635">
    <property type="entry name" value="GLYCOSYL TRANSFERASE GROUP 1"/>
    <property type="match status" value="1"/>
</dbReference>
<dbReference type="EMBL" id="CZQA01000009">
    <property type="protein sequence ID" value="CUS36381.1"/>
    <property type="molecule type" value="Genomic_DNA"/>
</dbReference>
<dbReference type="SUPFAM" id="SSF53756">
    <property type="entry name" value="UDP-Glycosyltransferase/glycogen phosphorylase"/>
    <property type="match status" value="1"/>
</dbReference>
<dbReference type="STRING" id="1742972.COMA1_30027"/>
<evidence type="ECO:0000313" key="2">
    <source>
        <dbReference type="EMBL" id="CUS36381.1"/>
    </source>
</evidence>
<reference evidence="2 3" key="1">
    <citation type="submission" date="2015-10" db="EMBL/GenBank/DDBJ databases">
        <authorList>
            <person name="Gilbert D.G."/>
        </authorList>
    </citation>
    <scope>NUCLEOTIDE SEQUENCE [LARGE SCALE GENOMIC DNA]</scope>
    <source>
        <strain evidence="2">COMA1</strain>
    </source>
</reference>
<dbReference type="AlphaFoldDB" id="A0A0S4LI95"/>
<dbReference type="Gene3D" id="3.40.50.2000">
    <property type="entry name" value="Glycogen Phosphorylase B"/>
    <property type="match status" value="2"/>
</dbReference>
<feature type="domain" description="Glycosyltransferase subfamily 4-like N-terminal" evidence="1">
    <location>
        <begin position="13"/>
        <end position="251"/>
    </location>
</feature>
<dbReference type="Pfam" id="PF13692">
    <property type="entry name" value="Glyco_trans_1_4"/>
    <property type="match status" value="1"/>
</dbReference>
<dbReference type="OrthoDB" id="9768685at2"/>
<accession>A0A0S4LI95</accession>
<dbReference type="GO" id="GO:0016757">
    <property type="term" value="F:glycosyltransferase activity"/>
    <property type="evidence" value="ECO:0007669"/>
    <property type="project" value="TreeGrafter"/>
</dbReference>
<sequence length="460" mass="51411">MRILQVSTYDQGGGAESIARRLFEHYRRRGHDSTLIVGEKVGNDPQVISLSGAEAHLADGASLAHFSRWLAAYEGRLRGVWRMRRWLEAYVAHPGNWWETCAGRDHFTFPETWKLLSRLPDRPDILHCHNLHGGWLSRGGYFDLRALPELSRNIPTIMTLHDTWMLSGHCAYTLGCDRWKTGCGQCPDLSIYPAISRDNTADNWRRKRDIYAASRFYVATPSRWLLRQVEQSIVAPAIVQGRVIPNGVDLTHFRPGSKQAARASRGLSQEAAILLFVANKARSNIFKDYRTVERCAVATAAAYHQRRVILLVLGEEGEPVIFENGEIRFIEFEKDVNTLAQYYQAADVYVHAAKSDTFPNTVLEALACGLPVVATAVDGIPEQIDENRSGFLVQAGESDAMANRVIHLLTSEQIRTSMGTAAAEIASRSFGIQRQVQAYLDWYGQILSSSQLAGKTAHAC</sequence>
<dbReference type="RefSeq" id="WP_090748941.1">
    <property type="nucleotide sequence ID" value="NZ_CZQA01000009.1"/>
</dbReference>
<protein>
    <submittedName>
        <fullName evidence="2">Glycosyl transferase group 1</fullName>
    </submittedName>
</protein>
<dbReference type="InterPro" id="IPR028098">
    <property type="entry name" value="Glyco_trans_4-like_N"/>
</dbReference>
<proteinExistence type="predicted"/>
<dbReference type="Pfam" id="PF13439">
    <property type="entry name" value="Glyco_transf_4"/>
    <property type="match status" value="1"/>
</dbReference>
<evidence type="ECO:0000313" key="3">
    <source>
        <dbReference type="Proteomes" id="UP000199032"/>
    </source>
</evidence>
<evidence type="ECO:0000259" key="1">
    <source>
        <dbReference type="Pfam" id="PF13439"/>
    </source>
</evidence>
<keyword evidence="3" id="KW-1185">Reference proteome</keyword>
<dbReference type="PANTHER" id="PTHR12526">
    <property type="entry name" value="GLYCOSYLTRANSFERASE"/>
    <property type="match status" value="1"/>
</dbReference>
<dbReference type="Proteomes" id="UP000199032">
    <property type="component" value="Unassembled WGS sequence"/>
</dbReference>